<dbReference type="GO" id="GO:0022625">
    <property type="term" value="C:cytosolic large ribosomal subunit"/>
    <property type="evidence" value="ECO:0007669"/>
    <property type="project" value="TreeGrafter"/>
</dbReference>
<dbReference type="PANTHER" id="PTHR12934:SF11">
    <property type="entry name" value="LARGE RIBOSOMAL SUBUNIT PROTEIN UL15M"/>
    <property type="match status" value="1"/>
</dbReference>
<evidence type="ECO:0000256" key="5">
    <source>
        <dbReference type="RuleBase" id="RU003888"/>
    </source>
</evidence>
<dbReference type="NCBIfam" id="TIGR01071">
    <property type="entry name" value="rplO_bact"/>
    <property type="match status" value="1"/>
</dbReference>
<evidence type="ECO:0000256" key="1">
    <source>
        <dbReference type="ARBA" id="ARBA00007320"/>
    </source>
</evidence>
<feature type="region of interest" description="Disordered" evidence="6">
    <location>
        <begin position="1"/>
        <end position="40"/>
    </location>
</feature>
<dbReference type="PROSITE" id="PS00475">
    <property type="entry name" value="RIBOSOMAL_L15"/>
    <property type="match status" value="1"/>
</dbReference>
<dbReference type="Pfam" id="PF00828">
    <property type="entry name" value="Ribosomal_L27A"/>
    <property type="match status" value="1"/>
</dbReference>
<comment type="caution">
    <text evidence="8">The sequence shown here is derived from an EMBL/GenBank/DDBJ whole genome shotgun (WGS) entry which is preliminary data.</text>
</comment>
<dbReference type="Gene3D" id="3.100.10.10">
    <property type="match status" value="1"/>
</dbReference>
<keyword evidence="2 4" id="KW-0689">Ribosomal protein</keyword>
<feature type="compositionally biased region" description="Gly residues" evidence="6">
    <location>
        <begin position="21"/>
        <end position="35"/>
    </location>
</feature>
<comment type="similarity">
    <text evidence="1 4 5">Belongs to the universal ribosomal protein uL15 family.</text>
</comment>
<dbReference type="Proteomes" id="UP000548978">
    <property type="component" value="Unassembled WGS sequence"/>
</dbReference>
<keyword evidence="3 4" id="KW-0687">Ribonucleoprotein</keyword>
<feature type="compositionally biased region" description="Basic and acidic residues" evidence="6">
    <location>
        <begin position="1"/>
        <end position="12"/>
    </location>
</feature>
<keyword evidence="9" id="KW-1185">Reference proteome</keyword>
<dbReference type="GO" id="GO:0019843">
    <property type="term" value="F:rRNA binding"/>
    <property type="evidence" value="ECO:0007669"/>
    <property type="project" value="UniProtKB-UniRule"/>
</dbReference>
<evidence type="ECO:0000256" key="2">
    <source>
        <dbReference type="ARBA" id="ARBA00022980"/>
    </source>
</evidence>
<feature type="region of interest" description="Disordered" evidence="6">
    <location>
        <begin position="164"/>
        <end position="200"/>
    </location>
</feature>
<comment type="function">
    <text evidence="4">Binds to the 23S rRNA.</text>
</comment>
<dbReference type="InterPro" id="IPR005749">
    <property type="entry name" value="Ribosomal_uL15_bac-type"/>
</dbReference>
<dbReference type="GO" id="GO:0006412">
    <property type="term" value="P:translation"/>
    <property type="evidence" value="ECO:0007669"/>
    <property type="project" value="UniProtKB-UniRule"/>
</dbReference>
<protein>
    <recommendedName>
        <fullName evidence="4">Large ribosomal subunit protein uL15</fullName>
    </recommendedName>
</protein>
<proteinExistence type="inferred from homology"/>
<name>A0A7W9A4Y2_9CAUL</name>
<evidence type="ECO:0000256" key="4">
    <source>
        <dbReference type="HAMAP-Rule" id="MF_01341"/>
    </source>
</evidence>
<evidence type="ECO:0000259" key="7">
    <source>
        <dbReference type="Pfam" id="PF00828"/>
    </source>
</evidence>
<comment type="subunit">
    <text evidence="4">Part of the 50S ribosomal subunit.</text>
</comment>
<dbReference type="InterPro" id="IPR036227">
    <property type="entry name" value="Ribosomal_uL15/eL18_sf"/>
</dbReference>
<dbReference type="InterPro" id="IPR030878">
    <property type="entry name" value="Ribosomal_uL15"/>
</dbReference>
<dbReference type="PANTHER" id="PTHR12934">
    <property type="entry name" value="50S RIBOSOMAL PROTEIN L15"/>
    <property type="match status" value="1"/>
</dbReference>
<evidence type="ECO:0000313" key="9">
    <source>
        <dbReference type="Proteomes" id="UP000548978"/>
    </source>
</evidence>
<keyword evidence="4" id="KW-0694">RNA-binding</keyword>
<dbReference type="HAMAP" id="MF_01341">
    <property type="entry name" value="Ribosomal_uL15"/>
    <property type="match status" value="1"/>
</dbReference>
<sequence>MKLNEIRDNEGAHKKRMRVGRGPGSGKGKTSGRGVKGQKSRTGVSLLGFEGGQMPLYMRMPKRGFNNPGALKLAEVNLWRLQDAVDAKKLDIKNEINGDALVAAGVLRRTKDGVRVLGTGELKAKLNLVVWSASAGAVKAIEAAGGTVVQERIAAEAKAAARIEKRNAAKGKAPPAKAPRGDANKVSARSRRQAADKAEK</sequence>
<evidence type="ECO:0000313" key="8">
    <source>
        <dbReference type="EMBL" id="MBB5661499.1"/>
    </source>
</evidence>
<evidence type="ECO:0000256" key="3">
    <source>
        <dbReference type="ARBA" id="ARBA00023274"/>
    </source>
</evidence>
<dbReference type="OrthoDB" id="9810293at2"/>
<dbReference type="GO" id="GO:0003735">
    <property type="term" value="F:structural constituent of ribosome"/>
    <property type="evidence" value="ECO:0007669"/>
    <property type="project" value="InterPro"/>
</dbReference>
<keyword evidence="4" id="KW-0699">rRNA-binding</keyword>
<organism evidence="8 9">
    <name type="scientific">Brevundimonas halotolerans</name>
    <dbReference type="NCBI Taxonomy" id="69670"/>
    <lineage>
        <taxon>Bacteria</taxon>
        <taxon>Pseudomonadati</taxon>
        <taxon>Pseudomonadota</taxon>
        <taxon>Alphaproteobacteria</taxon>
        <taxon>Caulobacterales</taxon>
        <taxon>Caulobacteraceae</taxon>
        <taxon>Brevundimonas</taxon>
    </lineage>
</organism>
<feature type="domain" description="Large ribosomal subunit protein uL15/eL18" evidence="7">
    <location>
        <begin position="75"/>
        <end position="149"/>
    </location>
</feature>
<dbReference type="EMBL" id="JACIJB010000011">
    <property type="protein sequence ID" value="MBB5661499.1"/>
    <property type="molecule type" value="Genomic_DNA"/>
</dbReference>
<dbReference type="InterPro" id="IPR001196">
    <property type="entry name" value="Ribosomal_uL15_CS"/>
</dbReference>
<dbReference type="SUPFAM" id="SSF52080">
    <property type="entry name" value="Ribosomal proteins L15p and L18e"/>
    <property type="match status" value="1"/>
</dbReference>
<evidence type="ECO:0000256" key="6">
    <source>
        <dbReference type="SAM" id="MobiDB-lite"/>
    </source>
</evidence>
<dbReference type="InterPro" id="IPR021131">
    <property type="entry name" value="Ribosomal_uL15/eL18"/>
</dbReference>
<accession>A0A7W9A4Y2</accession>
<dbReference type="AlphaFoldDB" id="A0A7W9A4Y2"/>
<gene>
    <name evidence="4" type="primary">rplO</name>
    <name evidence="8" type="ORF">FHS65_002262</name>
</gene>
<reference evidence="8 9" key="1">
    <citation type="submission" date="2020-08" db="EMBL/GenBank/DDBJ databases">
        <title>Genomic Encyclopedia of Type Strains, Phase IV (KMG-IV): sequencing the most valuable type-strain genomes for metagenomic binning, comparative biology and taxonomic classification.</title>
        <authorList>
            <person name="Goeker M."/>
        </authorList>
    </citation>
    <scope>NUCLEOTIDE SEQUENCE [LARGE SCALE GENOMIC DNA]</scope>
    <source>
        <strain evidence="8 9">DSM 24448</strain>
    </source>
</reference>